<sequence>MAKKIILLIVISFFPIYFTLASLEINEIMYDLKTGSDEGREWIEVFNNSDSEVDLSILKLFEGDTNHKLTLVEGSTKIEPAGYAIIVSNPSKFAADWPNFFGTIFDSTFSLNNAGEVLALKDGDKIIDQYAYKGSTSGAGDGNSLQRINNVWVGAKPTPGAENQISYTSASLLTPKTTKPASIQPKQAMLPSGIDTLPTVNVTTSNNADNSISFYILVTTLIFLLGIGIRTVYLIRSKKVIAKEGEDFELLEE</sequence>
<dbReference type="EMBL" id="MFVU01000032">
    <property type="protein sequence ID" value="OGJ00939.1"/>
    <property type="molecule type" value="Genomic_DNA"/>
</dbReference>
<feature type="domain" description="LTD" evidence="2">
    <location>
        <begin position="14"/>
        <end position="134"/>
    </location>
</feature>
<evidence type="ECO:0000313" key="3">
    <source>
        <dbReference type="EMBL" id="OGJ00939.1"/>
    </source>
</evidence>
<dbReference type="Proteomes" id="UP000178645">
    <property type="component" value="Unassembled WGS sequence"/>
</dbReference>
<dbReference type="Pfam" id="PF00932">
    <property type="entry name" value="LTD"/>
    <property type="match status" value="1"/>
</dbReference>
<proteinExistence type="predicted"/>
<gene>
    <name evidence="3" type="ORF">A3G53_02735</name>
</gene>
<organism evidence="3 4">
    <name type="scientific">Candidatus Nomurabacteria bacterium RIFCSPLOWO2_12_FULL_44_11</name>
    <dbReference type="NCBI Taxonomy" id="1801796"/>
    <lineage>
        <taxon>Bacteria</taxon>
        <taxon>Candidatus Nomuraibacteriota</taxon>
    </lineage>
</organism>
<evidence type="ECO:0000313" key="4">
    <source>
        <dbReference type="Proteomes" id="UP000178645"/>
    </source>
</evidence>
<keyword evidence="1" id="KW-1133">Transmembrane helix</keyword>
<dbReference type="PROSITE" id="PS51841">
    <property type="entry name" value="LTD"/>
    <property type="match status" value="1"/>
</dbReference>
<keyword evidence="1" id="KW-0812">Transmembrane</keyword>
<dbReference type="InterPro" id="IPR001322">
    <property type="entry name" value="Lamin_tail_dom"/>
</dbReference>
<keyword evidence="1" id="KW-0472">Membrane</keyword>
<evidence type="ECO:0000256" key="1">
    <source>
        <dbReference type="SAM" id="Phobius"/>
    </source>
</evidence>
<name>A0A1F6Y3R5_9BACT</name>
<reference evidence="3 4" key="1">
    <citation type="journal article" date="2016" name="Nat. Commun.">
        <title>Thousands of microbial genomes shed light on interconnected biogeochemical processes in an aquifer system.</title>
        <authorList>
            <person name="Anantharaman K."/>
            <person name="Brown C.T."/>
            <person name="Hug L.A."/>
            <person name="Sharon I."/>
            <person name="Castelle C.J."/>
            <person name="Probst A.J."/>
            <person name="Thomas B.C."/>
            <person name="Singh A."/>
            <person name="Wilkins M.J."/>
            <person name="Karaoz U."/>
            <person name="Brodie E.L."/>
            <person name="Williams K.H."/>
            <person name="Hubbard S.S."/>
            <person name="Banfield J.F."/>
        </authorList>
    </citation>
    <scope>NUCLEOTIDE SEQUENCE [LARGE SCALE GENOMIC DNA]</scope>
</reference>
<evidence type="ECO:0000259" key="2">
    <source>
        <dbReference type="PROSITE" id="PS51841"/>
    </source>
</evidence>
<dbReference type="AlphaFoldDB" id="A0A1F6Y3R5"/>
<dbReference type="InterPro" id="IPR036415">
    <property type="entry name" value="Lamin_tail_dom_sf"/>
</dbReference>
<comment type="caution">
    <text evidence="3">The sequence shown here is derived from an EMBL/GenBank/DDBJ whole genome shotgun (WGS) entry which is preliminary data.</text>
</comment>
<feature type="transmembrane region" description="Helical" evidence="1">
    <location>
        <begin position="212"/>
        <end position="233"/>
    </location>
</feature>
<accession>A0A1F6Y3R5</accession>
<protein>
    <recommendedName>
        <fullName evidence="2">LTD domain-containing protein</fullName>
    </recommendedName>
</protein>
<dbReference type="SUPFAM" id="SSF74853">
    <property type="entry name" value="Lamin A/C globular tail domain"/>
    <property type="match status" value="1"/>
</dbReference>